<keyword evidence="2" id="KW-1185">Reference proteome</keyword>
<dbReference type="AlphaFoldDB" id="A0A4U5M5W3"/>
<accession>A0A4U5M5W3</accession>
<dbReference type="Proteomes" id="UP000298663">
    <property type="component" value="Unassembled WGS sequence"/>
</dbReference>
<evidence type="ECO:0000313" key="1">
    <source>
        <dbReference type="EMBL" id="TKR64249.1"/>
    </source>
</evidence>
<comment type="caution">
    <text evidence="1">The sequence shown here is derived from an EMBL/GenBank/DDBJ whole genome shotgun (WGS) entry which is preliminary data.</text>
</comment>
<evidence type="ECO:0008006" key="3">
    <source>
        <dbReference type="Google" id="ProtNLM"/>
    </source>
</evidence>
<gene>
    <name evidence="1" type="ORF">L596_024818</name>
</gene>
<dbReference type="EMBL" id="AZBU02000009">
    <property type="protein sequence ID" value="TKR64249.1"/>
    <property type="molecule type" value="Genomic_DNA"/>
</dbReference>
<reference evidence="1 2" key="1">
    <citation type="journal article" date="2015" name="Genome Biol.">
        <title>Comparative genomics of Steinernema reveals deeply conserved gene regulatory networks.</title>
        <authorList>
            <person name="Dillman A.R."/>
            <person name="Macchietto M."/>
            <person name="Porter C.F."/>
            <person name="Rogers A."/>
            <person name="Williams B."/>
            <person name="Antoshechkin I."/>
            <person name="Lee M.M."/>
            <person name="Goodwin Z."/>
            <person name="Lu X."/>
            <person name="Lewis E.E."/>
            <person name="Goodrich-Blair H."/>
            <person name="Stock S.P."/>
            <person name="Adams B.J."/>
            <person name="Sternberg P.W."/>
            <person name="Mortazavi A."/>
        </authorList>
    </citation>
    <scope>NUCLEOTIDE SEQUENCE [LARGE SCALE GENOMIC DNA]</scope>
    <source>
        <strain evidence="1 2">ALL</strain>
    </source>
</reference>
<protein>
    <recommendedName>
        <fullName evidence="3">F-box domain-containing protein</fullName>
    </recommendedName>
</protein>
<organism evidence="1 2">
    <name type="scientific">Steinernema carpocapsae</name>
    <name type="common">Entomopathogenic nematode</name>
    <dbReference type="NCBI Taxonomy" id="34508"/>
    <lineage>
        <taxon>Eukaryota</taxon>
        <taxon>Metazoa</taxon>
        <taxon>Ecdysozoa</taxon>
        <taxon>Nematoda</taxon>
        <taxon>Chromadorea</taxon>
        <taxon>Rhabditida</taxon>
        <taxon>Tylenchina</taxon>
        <taxon>Panagrolaimomorpha</taxon>
        <taxon>Strongyloidoidea</taxon>
        <taxon>Steinernematidae</taxon>
        <taxon>Steinernema</taxon>
    </lineage>
</organism>
<evidence type="ECO:0000313" key="2">
    <source>
        <dbReference type="Proteomes" id="UP000298663"/>
    </source>
</evidence>
<name>A0A4U5M5W3_STECR</name>
<proteinExistence type="predicted"/>
<sequence>MDSVPLTFIEDVVSRLDSSDSDCFDRQGIYHQVAEAYRAKATRLSIYIYMFEDGSKFGFKASGVSGHDSLRKMLTFEEVLEQPKKFHSCVRIGIYRESNVNREQPPWLSWDGVFLQKLISHLRQYSRVQWFDNLRIPTEIYSILSRHPLITNSYALSVPGQFNEELKEFLRFQFKNGRFETLFFNSISFEDEEWVKEVLRMFFASPFCHKLSLTILDVYRIKMLLFAETWANFEGSATTNLKKLFIAGRYHWDLSELELFDRQRENKKYNVSGTEEYITHQKVAFLPTNPRRRMAWRVDVRGRIFFESDL</sequence>
<reference evidence="1 2" key="2">
    <citation type="journal article" date="2019" name="G3 (Bethesda)">
        <title>Hybrid Assembly of the Genome of the Entomopathogenic Nematode Steinernema carpocapsae Identifies the X-Chromosome.</title>
        <authorList>
            <person name="Serra L."/>
            <person name="Macchietto M."/>
            <person name="Macias-Munoz A."/>
            <person name="McGill C.J."/>
            <person name="Rodriguez I.M."/>
            <person name="Rodriguez B."/>
            <person name="Murad R."/>
            <person name="Mortazavi A."/>
        </authorList>
    </citation>
    <scope>NUCLEOTIDE SEQUENCE [LARGE SCALE GENOMIC DNA]</scope>
    <source>
        <strain evidence="1 2">ALL</strain>
    </source>
</reference>